<evidence type="ECO:0000259" key="1">
    <source>
        <dbReference type="Pfam" id="PF01370"/>
    </source>
</evidence>
<dbReference type="PANTHER" id="PTHR43245">
    <property type="entry name" value="BIFUNCTIONAL POLYMYXIN RESISTANCE PROTEIN ARNA"/>
    <property type="match status" value="1"/>
</dbReference>
<reference evidence="2 3" key="1">
    <citation type="journal article" date="2019" name="Int. J. Syst. Evol. Microbiol.">
        <title>The Global Catalogue of Microorganisms (GCM) 10K type strain sequencing project: providing services to taxonomists for standard genome sequencing and annotation.</title>
        <authorList>
            <consortium name="The Broad Institute Genomics Platform"/>
            <consortium name="The Broad Institute Genome Sequencing Center for Infectious Disease"/>
            <person name="Wu L."/>
            <person name="Ma J."/>
        </authorList>
    </citation>
    <scope>NUCLEOTIDE SEQUENCE [LARGE SCALE GENOMIC DNA]</scope>
    <source>
        <strain evidence="2 3">JCM 6835</strain>
    </source>
</reference>
<dbReference type="EMBL" id="BAAATE010000019">
    <property type="protein sequence ID" value="GAA2678509.1"/>
    <property type="molecule type" value="Genomic_DNA"/>
</dbReference>
<dbReference type="RefSeq" id="WP_346151187.1">
    <property type="nucleotide sequence ID" value="NZ_BAAATE010000019.1"/>
</dbReference>
<dbReference type="InterPro" id="IPR036291">
    <property type="entry name" value="NAD(P)-bd_dom_sf"/>
</dbReference>
<proteinExistence type="predicted"/>
<accession>A0ABN3SIY5</accession>
<dbReference type="SUPFAM" id="SSF51735">
    <property type="entry name" value="NAD(P)-binding Rossmann-fold domains"/>
    <property type="match status" value="1"/>
</dbReference>
<sequence length="239" mass="25680">MRVLVAGGSGAVGRLVVPMLATRHTVRVMDLRPPRDEPFHGSEFFHGSVTDPGAVERAAEGQDAVVYLAMGRKTGWREGPEWVASHFAANVTGTYVTLQGCAAAGVRRAVYAGSMSVFTDYTARDYTARPEPDATDAYGLTKRLGEQVCEAAAVEHGLAVTVLRLVGPMPDEEWHAYGGEHRDVVTAGSDVAAAFLAALERAEPGHAAYTITGDHERRVLDWSPALAGLGWQPLARRER</sequence>
<protein>
    <recommendedName>
        <fullName evidence="1">NAD-dependent epimerase/dehydratase domain-containing protein</fullName>
    </recommendedName>
</protein>
<dbReference type="Pfam" id="PF01370">
    <property type="entry name" value="Epimerase"/>
    <property type="match status" value="1"/>
</dbReference>
<keyword evidence="3" id="KW-1185">Reference proteome</keyword>
<comment type="caution">
    <text evidence="2">The sequence shown here is derived from an EMBL/GenBank/DDBJ whole genome shotgun (WGS) entry which is preliminary data.</text>
</comment>
<evidence type="ECO:0000313" key="2">
    <source>
        <dbReference type="EMBL" id="GAA2678509.1"/>
    </source>
</evidence>
<dbReference type="InterPro" id="IPR001509">
    <property type="entry name" value="Epimerase_deHydtase"/>
</dbReference>
<dbReference type="InterPro" id="IPR050177">
    <property type="entry name" value="Lipid_A_modif_metabolic_enz"/>
</dbReference>
<dbReference type="Proteomes" id="UP001501666">
    <property type="component" value="Unassembled WGS sequence"/>
</dbReference>
<evidence type="ECO:0000313" key="3">
    <source>
        <dbReference type="Proteomes" id="UP001501666"/>
    </source>
</evidence>
<gene>
    <name evidence="2" type="ORF">GCM10010412_061680</name>
</gene>
<name>A0ABN3SIY5_9ACTN</name>
<organism evidence="2 3">
    <name type="scientific">Nonomuraea recticatena</name>
    <dbReference type="NCBI Taxonomy" id="46178"/>
    <lineage>
        <taxon>Bacteria</taxon>
        <taxon>Bacillati</taxon>
        <taxon>Actinomycetota</taxon>
        <taxon>Actinomycetes</taxon>
        <taxon>Streptosporangiales</taxon>
        <taxon>Streptosporangiaceae</taxon>
        <taxon>Nonomuraea</taxon>
    </lineage>
</organism>
<feature type="domain" description="NAD-dependent epimerase/dehydratase" evidence="1">
    <location>
        <begin position="3"/>
        <end position="165"/>
    </location>
</feature>
<dbReference type="Gene3D" id="3.40.50.720">
    <property type="entry name" value="NAD(P)-binding Rossmann-like Domain"/>
    <property type="match status" value="1"/>
</dbReference>